<evidence type="ECO:0000313" key="1">
    <source>
        <dbReference type="EMBL" id="CAF4396060.1"/>
    </source>
</evidence>
<feature type="non-terminal residue" evidence="1">
    <location>
        <position position="68"/>
    </location>
</feature>
<dbReference type="InterPro" id="IPR009003">
    <property type="entry name" value="Peptidase_S1_PA"/>
</dbReference>
<reference evidence="1" key="1">
    <citation type="submission" date="2021-02" db="EMBL/GenBank/DDBJ databases">
        <authorList>
            <person name="Nowell W R."/>
        </authorList>
    </citation>
    <scope>NUCLEOTIDE SEQUENCE</scope>
</reference>
<evidence type="ECO:0000313" key="2">
    <source>
        <dbReference type="Proteomes" id="UP000663844"/>
    </source>
</evidence>
<sequence length="68" mass="7697">MIHQVKLLFFVSYILFNQYPIETTIFTCNTFASCGCSRYNVAINARIIGGEPAVNHSWGWAVSLRVLN</sequence>
<comment type="caution">
    <text evidence="1">The sequence shown here is derived from an EMBL/GenBank/DDBJ whole genome shotgun (WGS) entry which is preliminary data.</text>
</comment>
<dbReference type="AlphaFoldDB" id="A0A820NR62"/>
<organism evidence="1 2">
    <name type="scientific">Adineta steineri</name>
    <dbReference type="NCBI Taxonomy" id="433720"/>
    <lineage>
        <taxon>Eukaryota</taxon>
        <taxon>Metazoa</taxon>
        <taxon>Spiralia</taxon>
        <taxon>Gnathifera</taxon>
        <taxon>Rotifera</taxon>
        <taxon>Eurotatoria</taxon>
        <taxon>Bdelloidea</taxon>
        <taxon>Adinetida</taxon>
        <taxon>Adinetidae</taxon>
        <taxon>Adineta</taxon>
    </lineage>
</organism>
<proteinExistence type="predicted"/>
<gene>
    <name evidence="1" type="ORF">OXD698_LOCUS51190</name>
</gene>
<accession>A0A820NR62</accession>
<dbReference type="SUPFAM" id="SSF50494">
    <property type="entry name" value="Trypsin-like serine proteases"/>
    <property type="match status" value="1"/>
</dbReference>
<dbReference type="PROSITE" id="PS51257">
    <property type="entry name" value="PROKAR_LIPOPROTEIN"/>
    <property type="match status" value="1"/>
</dbReference>
<dbReference type="EMBL" id="CAJOAZ010025823">
    <property type="protein sequence ID" value="CAF4396060.1"/>
    <property type="molecule type" value="Genomic_DNA"/>
</dbReference>
<name>A0A820NR62_9BILA</name>
<dbReference type="Proteomes" id="UP000663844">
    <property type="component" value="Unassembled WGS sequence"/>
</dbReference>
<protein>
    <submittedName>
        <fullName evidence="1">Uncharacterized protein</fullName>
    </submittedName>
</protein>